<evidence type="ECO:0000256" key="8">
    <source>
        <dbReference type="SAM" id="Phobius"/>
    </source>
</evidence>
<dbReference type="Pfam" id="PF00535">
    <property type="entry name" value="Glycos_transf_2"/>
    <property type="match status" value="1"/>
</dbReference>
<dbReference type="Gene3D" id="3.90.550.10">
    <property type="entry name" value="Spore Coat Polysaccharide Biosynthesis Protein SpsA, Chain A"/>
    <property type="match status" value="1"/>
</dbReference>
<dbReference type="InterPro" id="IPR029044">
    <property type="entry name" value="Nucleotide-diphossugar_trans"/>
</dbReference>
<evidence type="ECO:0000256" key="1">
    <source>
        <dbReference type="ARBA" id="ARBA00004141"/>
    </source>
</evidence>
<protein>
    <recommendedName>
        <fullName evidence="13">Glycosyltransferase 2-like domain-containing protein</fullName>
    </recommendedName>
</protein>
<gene>
    <name evidence="11" type="ORF">A2397_02535</name>
</gene>
<keyword evidence="6 8" id="KW-1133">Transmembrane helix</keyword>
<organism evidence="11 12">
    <name type="scientific">Candidatus Amesbacteria bacterium RIFOXYB1_FULL_44_23</name>
    <dbReference type="NCBI Taxonomy" id="1797263"/>
    <lineage>
        <taxon>Bacteria</taxon>
        <taxon>Candidatus Amesiibacteriota</taxon>
    </lineage>
</organism>
<evidence type="ECO:0000259" key="10">
    <source>
        <dbReference type="Pfam" id="PF04138"/>
    </source>
</evidence>
<keyword evidence="5 8" id="KW-0812">Transmembrane</keyword>
<accession>A0A1F4ZVS0</accession>
<feature type="transmembrane region" description="Helical" evidence="8">
    <location>
        <begin position="324"/>
        <end position="345"/>
    </location>
</feature>
<sequence length="386" mass="43750">MKVVIIIPTYNEKENTQRMIKALSKIVPIVKDHTLEVLYVDDSSPDGTAGVVESEMKKYPWLHLLSGSPKKGLGVAYARGMAYAMKQLSADYLMEFDSDFQHPPRDIPRMVNEIDHGYDYIIASRYVPGGSVPANWTIDRKAVSLVGNLIARIGLLIPQVHDCTGGFKLSRVKGFMDEFDFDTLLSKKFAYKIHLLAYMVVTKKAKIKEVPFSFENRIVGNSKYSTNEMKESLKVILLFQLKNPSIIKFFKFGVVGGVGFLVNLFGLRFFNGVYQQFSWPIGLVNFVANATAAEISIISNFIFNNLWTFSKEKITNPVQYISKFFAFNFSSIIGGILVPSFIIGVGTQIFGDQYREVFLILALFGFTVPFNWFVYNKFIWGKKNLK</sequence>
<dbReference type="InterPro" id="IPR039528">
    <property type="entry name" value="DPM1-like"/>
</dbReference>
<keyword evidence="3" id="KW-0328">Glycosyltransferase</keyword>
<dbReference type="Proteomes" id="UP000176424">
    <property type="component" value="Unassembled WGS sequence"/>
</dbReference>
<evidence type="ECO:0000259" key="9">
    <source>
        <dbReference type="Pfam" id="PF00535"/>
    </source>
</evidence>
<dbReference type="InterPro" id="IPR007267">
    <property type="entry name" value="GtrA_DPMS_TM"/>
</dbReference>
<keyword evidence="4" id="KW-0808">Transferase</keyword>
<feature type="domain" description="GtrA/DPMS transmembrane" evidence="10">
    <location>
        <begin position="251"/>
        <end position="380"/>
    </location>
</feature>
<dbReference type="PANTHER" id="PTHR43398">
    <property type="entry name" value="DOLICHOL-PHOSPHATE MANNOSYLTRANSFERASE SUBUNIT 1"/>
    <property type="match status" value="1"/>
</dbReference>
<reference evidence="11 12" key="1">
    <citation type="journal article" date="2016" name="Nat. Commun.">
        <title>Thousands of microbial genomes shed light on interconnected biogeochemical processes in an aquifer system.</title>
        <authorList>
            <person name="Anantharaman K."/>
            <person name="Brown C.T."/>
            <person name="Hug L.A."/>
            <person name="Sharon I."/>
            <person name="Castelle C.J."/>
            <person name="Probst A.J."/>
            <person name="Thomas B.C."/>
            <person name="Singh A."/>
            <person name="Wilkins M.J."/>
            <person name="Karaoz U."/>
            <person name="Brodie E.L."/>
            <person name="Williams K.H."/>
            <person name="Hubbard S.S."/>
            <person name="Banfield J.F."/>
        </authorList>
    </citation>
    <scope>NUCLEOTIDE SEQUENCE [LARGE SCALE GENOMIC DNA]</scope>
</reference>
<evidence type="ECO:0000256" key="5">
    <source>
        <dbReference type="ARBA" id="ARBA00022692"/>
    </source>
</evidence>
<evidence type="ECO:0000256" key="6">
    <source>
        <dbReference type="ARBA" id="ARBA00022989"/>
    </source>
</evidence>
<dbReference type="Pfam" id="PF04138">
    <property type="entry name" value="GtrA_DPMS_TM"/>
    <property type="match status" value="1"/>
</dbReference>
<evidence type="ECO:0000256" key="3">
    <source>
        <dbReference type="ARBA" id="ARBA00022676"/>
    </source>
</evidence>
<comment type="caution">
    <text evidence="11">The sequence shown here is derived from an EMBL/GenBank/DDBJ whole genome shotgun (WGS) entry which is preliminary data.</text>
</comment>
<evidence type="ECO:0000313" key="12">
    <source>
        <dbReference type="Proteomes" id="UP000176424"/>
    </source>
</evidence>
<feature type="transmembrane region" description="Helical" evidence="8">
    <location>
        <begin position="249"/>
        <end position="270"/>
    </location>
</feature>
<comment type="similarity">
    <text evidence="2">Belongs to the glycosyltransferase 2 family.</text>
</comment>
<dbReference type="AlphaFoldDB" id="A0A1F4ZVS0"/>
<feature type="transmembrane region" description="Helical" evidence="8">
    <location>
        <begin position="282"/>
        <end position="303"/>
    </location>
</feature>
<evidence type="ECO:0008006" key="13">
    <source>
        <dbReference type="Google" id="ProtNLM"/>
    </source>
</evidence>
<evidence type="ECO:0000256" key="4">
    <source>
        <dbReference type="ARBA" id="ARBA00022679"/>
    </source>
</evidence>
<evidence type="ECO:0000313" key="11">
    <source>
        <dbReference type="EMBL" id="OGD10465.1"/>
    </source>
</evidence>
<proteinExistence type="inferred from homology"/>
<feature type="transmembrane region" description="Helical" evidence="8">
    <location>
        <begin position="357"/>
        <end position="375"/>
    </location>
</feature>
<dbReference type="GO" id="GO:0016020">
    <property type="term" value="C:membrane"/>
    <property type="evidence" value="ECO:0007669"/>
    <property type="project" value="UniProtKB-SubCell"/>
</dbReference>
<feature type="domain" description="Glycosyltransferase 2-like" evidence="9">
    <location>
        <begin position="5"/>
        <end position="175"/>
    </location>
</feature>
<evidence type="ECO:0000256" key="2">
    <source>
        <dbReference type="ARBA" id="ARBA00006739"/>
    </source>
</evidence>
<name>A0A1F4ZVS0_9BACT</name>
<dbReference type="InterPro" id="IPR001173">
    <property type="entry name" value="Glyco_trans_2-like"/>
</dbReference>
<dbReference type="EMBL" id="MEXR01000006">
    <property type="protein sequence ID" value="OGD10465.1"/>
    <property type="molecule type" value="Genomic_DNA"/>
</dbReference>
<dbReference type="SUPFAM" id="SSF53448">
    <property type="entry name" value="Nucleotide-diphospho-sugar transferases"/>
    <property type="match status" value="1"/>
</dbReference>
<dbReference type="GO" id="GO:0004582">
    <property type="term" value="F:dolichyl-phosphate beta-D-mannosyltransferase activity"/>
    <property type="evidence" value="ECO:0007669"/>
    <property type="project" value="InterPro"/>
</dbReference>
<dbReference type="GO" id="GO:0000271">
    <property type="term" value="P:polysaccharide biosynthetic process"/>
    <property type="evidence" value="ECO:0007669"/>
    <property type="project" value="InterPro"/>
</dbReference>
<evidence type="ECO:0000256" key="7">
    <source>
        <dbReference type="ARBA" id="ARBA00023136"/>
    </source>
</evidence>
<comment type="subcellular location">
    <subcellularLocation>
        <location evidence="1">Membrane</location>
        <topology evidence="1">Multi-pass membrane protein</topology>
    </subcellularLocation>
</comment>
<dbReference type="STRING" id="1797263.A2397_02535"/>
<dbReference type="PANTHER" id="PTHR43398:SF1">
    <property type="entry name" value="DOLICHOL-PHOSPHATE MANNOSYLTRANSFERASE SUBUNIT 1"/>
    <property type="match status" value="1"/>
</dbReference>
<dbReference type="CDD" id="cd06442">
    <property type="entry name" value="DPM1_like"/>
    <property type="match status" value="1"/>
</dbReference>
<dbReference type="GO" id="GO:0009247">
    <property type="term" value="P:glycolipid biosynthetic process"/>
    <property type="evidence" value="ECO:0007669"/>
    <property type="project" value="TreeGrafter"/>
</dbReference>
<keyword evidence="7 8" id="KW-0472">Membrane</keyword>